<protein>
    <submittedName>
        <fullName evidence="1">Uncharacterized protein</fullName>
    </submittedName>
</protein>
<name>A0A0E9T6Q1_ANGAN</name>
<proteinExistence type="predicted"/>
<sequence length="17" mass="2166">MHLFTRIVDILLDFRYI</sequence>
<reference evidence="1" key="1">
    <citation type="submission" date="2014-11" db="EMBL/GenBank/DDBJ databases">
        <authorList>
            <person name="Amaro Gonzalez C."/>
        </authorList>
    </citation>
    <scope>NUCLEOTIDE SEQUENCE</scope>
</reference>
<organism evidence="1">
    <name type="scientific">Anguilla anguilla</name>
    <name type="common">European freshwater eel</name>
    <name type="synonym">Muraena anguilla</name>
    <dbReference type="NCBI Taxonomy" id="7936"/>
    <lineage>
        <taxon>Eukaryota</taxon>
        <taxon>Metazoa</taxon>
        <taxon>Chordata</taxon>
        <taxon>Craniata</taxon>
        <taxon>Vertebrata</taxon>
        <taxon>Euteleostomi</taxon>
        <taxon>Actinopterygii</taxon>
        <taxon>Neopterygii</taxon>
        <taxon>Teleostei</taxon>
        <taxon>Anguilliformes</taxon>
        <taxon>Anguillidae</taxon>
        <taxon>Anguilla</taxon>
    </lineage>
</organism>
<evidence type="ECO:0000313" key="1">
    <source>
        <dbReference type="EMBL" id="JAH49112.1"/>
    </source>
</evidence>
<dbReference type="EMBL" id="GBXM01059465">
    <property type="protein sequence ID" value="JAH49112.1"/>
    <property type="molecule type" value="Transcribed_RNA"/>
</dbReference>
<accession>A0A0E9T6Q1</accession>
<dbReference type="AlphaFoldDB" id="A0A0E9T6Q1"/>
<reference evidence="1" key="2">
    <citation type="journal article" date="2015" name="Fish Shellfish Immunol.">
        <title>Early steps in the European eel (Anguilla anguilla)-Vibrio vulnificus interaction in the gills: Role of the RtxA13 toxin.</title>
        <authorList>
            <person name="Callol A."/>
            <person name="Pajuelo D."/>
            <person name="Ebbesson L."/>
            <person name="Teles M."/>
            <person name="MacKenzie S."/>
            <person name="Amaro C."/>
        </authorList>
    </citation>
    <scope>NUCLEOTIDE SEQUENCE</scope>
</reference>